<dbReference type="CDD" id="cd00082">
    <property type="entry name" value="HisKA"/>
    <property type="match status" value="1"/>
</dbReference>
<dbReference type="InterPro" id="IPR005467">
    <property type="entry name" value="His_kinase_dom"/>
</dbReference>
<evidence type="ECO:0000256" key="5">
    <source>
        <dbReference type="ARBA" id="ARBA00022741"/>
    </source>
</evidence>
<evidence type="ECO:0000256" key="3">
    <source>
        <dbReference type="ARBA" id="ARBA00022553"/>
    </source>
</evidence>
<comment type="catalytic activity">
    <reaction evidence="1">
        <text>ATP + protein L-histidine = ADP + protein N-phospho-L-histidine.</text>
        <dbReference type="EC" id="2.7.13.3"/>
    </reaction>
</comment>
<dbReference type="SUPFAM" id="SSF55874">
    <property type="entry name" value="ATPase domain of HSP90 chaperone/DNA topoisomerase II/histidine kinase"/>
    <property type="match status" value="1"/>
</dbReference>
<dbReference type="GO" id="GO:0005524">
    <property type="term" value="F:ATP binding"/>
    <property type="evidence" value="ECO:0007669"/>
    <property type="project" value="UniProtKB-KW"/>
</dbReference>
<dbReference type="GO" id="GO:0000155">
    <property type="term" value="F:phosphorelay sensor kinase activity"/>
    <property type="evidence" value="ECO:0007669"/>
    <property type="project" value="InterPro"/>
</dbReference>
<keyword evidence="4 10" id="KW-0808">Transferase</keyword>
<keyword evidence="3" id="KW-0597">Phosphoprotein</keyword>
<evidence type="ECO:0000256" key="7">
    <source>
        <dbReference type="ARBA" id="ARBA00022840"/>
    </source>
</evidence>
<keyword evidence="7" id="KW-0067">ATP-binding</keyword>
<dbReference type="PRINTS" id="PR00344">
    <property type="entry name" value="BCTRLSENSOR"/>
</dbReference>
<dbReference type="PANTHER" id="PTHR43065">
    <property type="entry name" value="SENSOR HISTIDINE KINASE"/>
    <property type="match status" value="1"/>
</dbReference>
<evidence type="ECO:0000256" key="6">
    <source>
        <dbReference type="ARBA" id="ARBA00022777"/>
    </source>
</evidence>
<dbReference type="RefSeq" id="WP_146438520.1">
    <property type="nucleotide sequence ID" value="NZ_SJPL01000001.1"/>
</dbReference>
<dbReference type="Gene3D" id="3.40.50.2300">
    <property type="match status" value="1"/>
</dbReference>
<name>A0A5C5Y2D0_9PLAN</name>
<dbReference type="Gene3D" id="3.30.565.10">
    <property type="entry name" value="Histidine kinase-like ATPase, C-terminal domain"/>
    <property type="match status" value="1"/>
</dbReference>
<evidence type="ECO:0000313" key="11">
    <source>
        <dbReference type="Proteomes" id="UP000317238"/>
    </source>
</evidence>
<keyword evidence="8" id="KW-0902">Two-component regulatory system</keyword>
<evidence type="ECO:0000313" key="10">
    <source>
        <dbReference type="EMBL" id="TWT68801.1"/>
    </source>
</evidence>
<comment type="caution">
    <text evidence="10">The sequence shown here is derived from an EMBL/GenBank/DDBJ whole genome shotgun (WGS) entry which is preliminary data.</text>
</comment>
<dbReference type="EC" id="2.7.13.3" evidence="2"/>
<dbReference type="SMART" id="SM00387">
    <property type="entry name" value="HATPase_c"/>
    <property type="match status" value="1"/>
</dbReference>
<dbReference type="Proteomes" id="UP000317238">
    <property type="component" value="Unassembled WGS sequence"/>
</dbReference>
<dbReference type="InterPro" id="IPR036097">
    <property type="entry name" value="HisK_dim/P_sf"/>
</dbReference>
<evidence type="ECO:0000256" key="1">
    <source>
        <dbReference type="ARBA" id="ARBA00000085"/>
    </source>
</evidence>
<evidence type="ECO:0000256" key="2">
    <source>
        <dbReference type="ARBA" id="ARBA00012438"/>
    </source>
</evidence>
<dbReference type="AlphaFoldDB" id="A0A5C5Y2D0"/>
<dbReference type="EMBL" id="SJPL01000001">
    <property type="protein sequence ID" value="TWT68801.1"/>
    <property type="molecule type" value="Genomic_DNA"/>
</dbReference>
<evidence type="ECO:0000256" key="8">
    <source>
        <dbReference type="ARBA" id="ARBA00023012"/>
    </source>
</evidence>
<protein>
    <recommendedName>
        <fullName evidence="2">histidine kinase</fullName>
        <ecNumber evidence="2">2.7.13.3</ecNumber>
    </recommendedName>
</protein>
<dbReference type="Gene3D" id="1.10.287.130">
    <property type="match status" value="1"/>
</dbReference>
<reference evidence="10 11" key="1">
    <citation type="submission" date="2019-02" db="EMBL/GenBank/DDBJ databases">
        <title>Deep-cultivation of Planctomycetes and their phenomic and genomic characterization uncovers novel biology.</title>
        <authorList>
            <person name="Wiegand S."/>
            <person name="Jogler M."/>
            <person name="Boedeker C."/>
            <person name="Pinto D."/>
            <person name="Vollmers J."/>
            <person name="Rivas-Marin E."/>
            <person name="Kohn T."/>
            <person name="Peeters S.H."/>
            <person name="Heuer A."/>
            <person name="Rast P."/>
            <person name="Oberbeckmann S."/>
            <person name="Bunk B."/>
            <person name="Jeske O."/>
            <person name="Meyerdierks A."/>
            <person name="Storesund J.E."/>
            <person name="Kallscheuer N."/>
            <person name="Luecker S."/>
            <person name="Lage O.M."/>
            <person name="Pohl T."/>
            <person name="Merkel B.J."/>
            <person name="Hornburger P."/>
            <person name="Mueller R.-W."/>
            <person name="Bruemmer F."/>
            <person name="Labrenz M."/>
            <person name="Spormann A.M."/>
            <person name="Op Den Camp H."/>
            <person name="Overmann J."/>
            <person name="Amann R."/>
            <person name="Jetten M.S.M."/>
            <person name="Mascher T."/>
            <person name="Medema M.H."/>
            <person name="Devos D.P."/>
            <person name="Kaster A.-K."/>
            <person name="Ovreas L."/>
            <person name="Rohde M."/>
            <person name="Galperin M.Y."/>
            <person name="Jogler C."/>
        </authorList>
    </citation>
    <scope>NUCLEOTIDE SEQUENCE [LARGE SCALE GENOMIC DNA]</scope>
    <source>
        <strain evidence="10 11">Pan14r</strain>
    </source>
</reference>
<gene>
    <name evidence="10" type="primary">zraS_1</name>
    <name evidence="10" type="ORF">Pan14r_10480</name>
</gene>
<dbReference type="InterPro" id="IPR036890">
    <property type="entry name" value="HATPase_C_sf"/>
</dbReference>
<evidence type="ECO:0000259" key="9">
    <source>
        <dbReference type="PROSITE" id="PS50109"/>
    </source>
</evidence>
<dbReference type="Pfam" id="PF02518">
    <property type="entry name" value="HATPase_c"/>
    <property type="match status" value="1"/>
</dbReference>
<dbReference type="InterPro" id="IPR004358">
    <property type="entry name" value="Sig_transdc_His_kin-like_C"/>
</dbReference>
<dbReference type="PROSITE" id="PS50109">
    <property type="entry name" value="HIS_KIN"/>
    <property type="match status" value="1"/>
</dbReference>
<dbReference type="InterPro" id="IPR003594">
    <property type="entry name" value="HATPase_dom"/>
</dbReference>
<evidence type="ECO:0000256" key="4">
    <source>
        <dbReference type="ARBA" id="ARBA00022679"/>
    </source>
</evidence>
<organism evidence="10 11">
    <name type="scientific">Crateriforma conspicua</name>
    <dbReference type="NCBI Taxonomy" id="2527996"/>
    <lineage>
        <taxon>Bacteria</taxon>
        <taxon>Pseudomonadati</taxon>
        <taxon>Planctomycetota</taxon>
        <taxon>Planctomycetia</taxon>
        <taxon>Planctomycetales</taxon>
        <taxon>Planctomycetaceae</taxon>
        <taxon>Crateriforma</taxon>
    </lineage>
</organism>
<dbReference type="PANTHER" id="PTHR43065:SF46">
    <property type="entry name" value="C4-DICARBOXYLATE TRANSPORT SENSOR PROTEIN DCTB"/>
    <property type="match status" value="1"/>
</dbReference>
<proteinExistence type="predicted"/>
<sequence>MRLLIVDPRRSIRAAWTSRLGSHELELHEAADESEVRDVLDCNLMSAVMVPFPFDWCSEPSEFLRSIHDVCHHTIALTDGSKRQNEAAFALGVSECLSKHCGIEHLNALVERIRYVSDLEDRVVQAQKMEAVGELAAGIAHEINTPIQYVGDNTRFVRDACEDLMDVLTKCSDIVSDEQPSRDVAAIKTVIHDAMIQADVEYLIDEVPAAIRQTLEGVERVANIVRAMKEFAHPGVSEMVPTDLSKCIENTAMVARNEWKYVANLETAFDSELPAVPCLPGELNQVLLNLIVNAAHAIADRQGDTGSEKGRIGISTHRCGTAAEIRVSDTGTGIDATNVEKIFKPFFTTKAAGKGTGQGLAIAHSVIVEKHGGTIDVESKVGVGTTFVIRLPLGNTTEQGIQPAESMEKACVG</sequence>
<dbReference type="OrthoDB" id="260274at2"/>
<feature type="domain" description="Histidine kinase" evidence="9">
    <location>
        <begin position="138"/>
        <end position="395"/>
    </location>
</feature>
<dbReference type="SUPFAM" id="SSF47384">
    <property type="entry name" value="Homodimeric domain of signal transducing histidine kinase"/>
    <property type="match status" value="1"/>
</dbReference>
<keyword evidence="5" id="KW-0547">Nucleotide-binding</keyword>
<dbReference type="InterPro" id="IPR003661">
    <property type="entry name" value="HisK_dim/P_dom"/>
</dbReference>
<accession>A0A5C5Y2D0</accession>
<keyword evidence="11" id="KW-1185">Reference proteome</keyword>
<keyword evidence="6" id="KW-0418">Kinase</keyword>